<dbReference type="InterPro" id="IPR036291">
    <property type="entry name" value="NAD(P)-bd_dom_sf"/>
</dbReference>
<dbReference type="PROSITE" id="PS00065">
    <property type="entry name" value="D_2_HYDROXYACID_DH_1"/>
    <property type="match status" value="1"/>
</dbReference>
<evidence type="ECO:0000259" key="6">
    <source>
        <dbReference type="Pfam" id="PF02826"/>
    </source>
</evidence>
<dbReference type="AlphaFoldDB" id="A0A4R1R705"/>
<proteinExistence type="inferred from homology"/>
<dbReference type="Pfam" id="PF00389">
    <property type="entry name" value="2-Hacid_dh"/>
    <property type="match status" value="1"/>
</dbReference>
<name>A0A4R1R705_9FIRM</name>
<dbReference type="RefSeq" id="WP_058966111.1">
    <property type="nucleotide sequence ID" value="NZ_CABKVM010000019.1"/>
</dbReference>
<dbReference type="InterPro" id="IPR029752">
    <property type="entry name" value="D-isomer_DH_CS1"/>
</dbReference>
<protein>
    <submittedName>
        <fullName evidence="7">D-3-phosphoglycerate dehydrogenase</fullName>
    </submittedName>
</protein>
<dbReference type="GO" id="GO:0051287">
    <property type="term" value="F:NAD binding"/>
    <property type="evidence" value="ECO:0007669"/>
    <property type="project" value="InterPro"/>
</dbReference>
<gene>
    <name evidence="7" type="ORF">EDD77_10238</name>
</gene>
<dbReference type="SUPFAM" id="SSF52283">
    <property type="entry name" value="Formate/glycerate dehydrogenase catalytic domain-like"/>
    <property type="match status" value="1"/>
</dbReference>
<dbReference type="SUPFAM" id="SSF51735">
    <property type="entry name" value="NAD(P)-binding Rossmann-fold domains"/>
    <property type="match status" value="1"/>
</dbReference>
<dbReference type="Gene3D" id="3.40.50.720">
    <property type="entry name" value="NAD(P)-binding Rossmann-like Domain"/>
    <property type="match status" value="2"/>
</dbReference>
<dbReference type="EMBL" id="SLUM01000002">
    <property type="protein sequence ID" value="TCL61300.1"/>
    <property type="molecule type" value="Genomic_DNA"/>
</dbReference>
<sequence>MTKVTCLNPIAKVGLERFGAGYQLDAPLEEAQLALVRSADMHAMTAPAGLLAVARAGAGVNNIPLDALAKQGTVVFNTPGANANGVKELVLAGMLLAARDVVGGVEWVRANQADPDIAKDTEKAKKQFAGGEIQGKRLGIIGLGHIGVKVANAALALGMEVWAYTLPEGDGTIPGLAQEVHLLEGPDEIYETCDYITLHLPLNDATRQMINGAVFAKMKPGTVLLNFSRDKLVDDEALAQAMEQGIVRRYVSDFPNPAVVHLPGALVIPHLGASTEESEDNCACMAVDQLKAFLEEGTLRNAVNYPDCTLGAKTAGPRLCVLGENLEEEQLLAPWKVLARAAAQKGERCCLLADLETEPTPQQLEQLAAQPGVLRVRLI</sequence>
<dbReference type="InterPro" id="IPR006139">
    <property type="entry name" value="D-isomer_2_OHA_DH_cat_dom"/>
</dbReference>
<evidence type="ECO:0000256" key="2">
    <source>
        <dbReference type="ARBA" id="ARBA00023002"/>
    </source>
</evidence>
<accession>A0A4R1R705</accession>
<dbReference type="Pfam" id="PF02826">
    <property type="entry name" value="2-Hacid_dh_C"/>
    <property type="match status" value="1"/>
</dbReference>
<evidence type="ECO:0000313" key="7">
    <source>
        <dbReference type="EMBL" id="TCL61300.1"/>
    </source>
</evidence>
<keyword evidence="3" id="KW-0520">NAD</keyword>
<comment type="caution">
    <text evidence="7">The sequence shown here is derived from an EMBL/GenBank/DDBJ whole genome shotgun (WGS) entry which is preliminary data.</text>
</comment>
<evidence type="ECO:0000256" key="3">
    <source>
        <dbReference type="ARBA" id="ARBA00023027"/>
    </source>
</evidence>
<feature type="domain" description="D-isomer specific 2-hydroxyacid dehydrogenase NAD-binding" evidence="6">
    <location>
        <begin position="92"/>
        <end position="272"/>
    </location>
</feature>
<feature type="domain" description="D-isomer specific 2-hydroxyacid dehydrogenase catalytic" evidence="5">
    <location>
        <begin position="30"/>
        <end position="304"/>
    </location>
</feature>
<dbReference type="STRING" id="1650663.GCA_001486665_02872"/>
<evidence type="ECO:0000256" key="1">
    <source>
        <dbReference type="ARBA" id="ARBA00005854"/>
    </source>
</evidence>
<dbReference type="InterPro" id="IPR006140">
    <property type="entry name" value="D-isomer_DH_NAD-bd"/>
</dbReference>
<dbReference type="Proteomes" id="UP000295184">
    <property type="component" value="Unassembled WGS sequence"/>
</dbReference>
<evidence type="ECO:0000313" key="8">
    <source>
        <dbReference type="Proteomes" id="UP000295184"/>
    </source>
</evidence>
<organism evidence="7 8">
    <name type="scientific">Allofournierella massiliensis</name>
    <dbReference type="NCBI Taxonomy" id="1650663"/>
    <lineage>
        <taxon>Bacteria</taxon>
        <taxon>Bacillati</taxon>
        <taxon>Bacillota</taxon>
        <taxon>Clostridia</taxon>
        <taxon>Eubacteriales</taxon>
        <taxon>Oscillospiraceae</taxon>
        <taxon>Allofournierella</taxon>
    </lineage>
</organism>
<comment type="similarity">
    <text evidence="1 4">Belongs to the D-isomer specific 2-hydroxyacid dehydrogenase family.</text>
</comment>
<dbReference type="PANTHER" id="PTHR42938:SF47">
    <property type="entry name" value="HYDROXYPYRUVATE REDUCTASE"/>
    <property type="match status" value="1"/>
</dbReference>
<dbReference type="OrthoDB" id="9805416at2"/>
<dbReference type="PANTHER" id="PTHR42938">
    <property type="entry name" value="FORMATE DEHYDROGENASE 1"/>
    <property type="match status" value="1"/>
</dbReference>
<keyword evidence="2 4" id="KW-0560">Oxidoreductase</keyword>
<dbReference type="CDD" id="cd12174">
    <property type="entry name" value="PGDH_like_3"/>
    <property type="match status" value="1"/>
</dbReference>
<dbReference type="GO" id="GO:0016616">
    <property type="term" value="F:oxidoreductase activity, acting on the CH-OH group of donors, NAD or NADP as acceptor"/>
    <property type="evidence" value="ECO:0007669"/>
    <property type="project" value="InterPro"/>
</dbReference>
<reference evidence="7 8" key="1">
    <citation type="submission" date="2019-03" db="EMBL/GenBank/DDBJ databases">
        <title>Genomic Encyclopedia of Type Strains, Phase IV (KMG-IV): sequencing the most valuable type-strain genomes for metagenomic binning, comparative biology and taxonomic classification.</title>
        <authorList>
            <person name="Goeker M."/>
        </authorList>
    </citation>
    <scope>NUCLEOTIDE SEQUENCE [LARGE SCALE GENOMIC DNA]</scope>
    <source>
        <strain evidence="7 8">DSM 100451</strain>
    </source>
</reference>
<evidence type="ECO:0000256" key="4">
    <source>
        <dbReference type="RuleBase" id="RU003719"/>
    </source>
</evidence>
<evidence type="ECO:0000259" key="5">
    <source>
        <dbReference type="Pfam" id="PF00389"/>
    </source>
</evidence>